<organism evidence="2 3">
    <name type="scientific">Pengzhenrongella sicca</name>
    <dbReference type="NCBI Taxonomy" id="2819238"/>
    <lineage>
        <taxon>Bacteria</taxon>
        <taxon>Bacillati</taxon>
        <taxon>Actinomycetota</taxon>
        <taxon>Actinomycetes</taxon>
        <taxon>Micrococcales</taxon>
        <taxon>Pengzhenrongella</taxon>
    </lineage>
</organism>
<keyword evidence="1" id="KW-0472">Membrane</keyword>
<dbReference type="InterPro" id="IPR007165">
    <property type="entry name" value="Phage_holin_4_2"/>
</dbReference>
<dbReference type="KEGG" id="psic:J4E96_00265"/>
<keyword evidence="3" id="KW-1185">Reference proteome</keyword>
<keyword evidence="1" id="KW-0812">Transmembrane</keyword>
<protein>
    <submittedName>
        <fullName evidence="2">Phage holin family protein</fullName>
    </submittedName>
</protein>
<dbReference type="AlphaFoldDB" id="A0A8A4ZDR8"/>
<evidence type="ECO:0000313" key="2">
    <source>
        <dbReference type="EMBL" id="QTE29551.1"/>
    </source>
</evidence>
<evidence type="ECO:0000256" key="1">
    <source>
        <dbReference type="SAM" id="Phobius"/>
    </source>
</evidence>
<keyword evidence="1" id="KW-1133">Transmembrane helix</keyword>
<reference evidence="2" key="1">
    <citation type="submission" date="2021-03" db="EMBL/GenBank/DDBJ databases">
        <title>Pengzhenrongella sicca gen. nov., sp. nov., a new member of suborder Micrococcineae isolated from High-Arctic tundra soil.</title>
        <authorList>
            <person name="Peng F."/>
        </authorList>
    </citation>
    <scope>NUCLEOTIDE SEQUENCE</scope>
    <source>
        <strain evidence="2">LRZ-2</strain>
    </source>
</reference>
<sequence>MIRFLLGLAVWLVSAAAGLLVATYLLDGMNLTTSGFVTVVVVFAAAQSILAPFVAMLAKRYAPPVLGGIGLVTTVVALLITSFVTDGLTIDGFDTWVFASLIVWITTMIATLLLPVIVVKRVLDKRTPGRENTGPGTPASA</sequence>
<dbReference type="Pfam" id="PF04020">
    <property type="entry name" value="Phage_holin_4_2"/>
    <property type="match status" value="1"/>
</dbReference>
<accession>A0A8A4ZDR8</accession>
<dbReference type="RefSeq" id="WP_227423838.1">
    <property type="nucleotide sequence ID" value="NZ_CP071868.1"/>
</dbReference>
<feature type="transmembrane region" description="Helical" evidence="1">
    <location>
        <begin position="34"/>
        <end position="58"/>
    </location>
</feature>
<dbReference type="Proteomes" id="UP000663937">
    <property type="component" value="Chromosome"/>
</dbReference>
<dbReference type="EMBL" id="CP071868">
    <property type="protein sequence ID" value="QTE29551.1"/>
    <property type="molecule type" value="Genomic_DNA"/>
</dbReference>
<feature type="transmembrane region" description="Helical" evidence="1">
    <location>
        <begin position="96"/>
        <end position="119"/>
    </location>
</feature>
<evidence type="ECO:0000313" key="3">
    <source>
        <dbReference type="Proteomes" id="UP000663937"/>
    </source>
</evidence>
<proteinExistence type="predicted"/>
<name>A0A8A4ZDR8_9MICO</name>
<feature type="transmembrane region" description="Helical" evidence="1">
    <location>
        <begin position="65"/>
        <end position="84"/>
    </location>
</feature>
<gene>
    <name evidence="2" type="ORF">J4E96_00265</name>
</gene>